<keyword evidence="4" id="KW-1185">Reference proteome</keyword>
<feature type="coiled-coil region" evidence="1">
    <location>
        <begin position="124"/>
        <end position="158"/>
    </location>
</feature>
<dbReference type="AlphaFoldDB" id="A0A2T7PV20"/>
<gene>
    <name evidence="3" type="ORF">C0Q70_04271</name>
</gene>
<dbReference type="EMBL" id="PZQS01000002">
    <property type="protein sequence ID" value="PVD37274.1"/>
    <property type="molecule type" value="Genomic_DNA"/>
</dbReference>
<sequence>MRLCVVLLAAALGCLSQQTAGKPIGMEDTIADVVSRILEGSDKAEKTEAITLVLQLLTEIDLPSLCKSIGDDPTEMTSVDDIVARAATARHTEATTAPVMDTDVDLAEQNNTNMNWKTDSTSTLDVAEKEFTSTDEALEETKDDMTEAASKEVELNAEVEINLPKQKQQQQVEVATEAKVTTTEQPTEKEIPTIEVATEAKVTTVNPHTEKEITTMEAKGTTVEQPTENEITTIEVATEAKVTTVDTPTEEAITTTTEVAPETEISTITESFTEGNLATKEAHTDVLFETKEQTATEDILPTETHNPATSMPSESSLSYDAWNVDDSTDYIARIKSLYDDYLHVPDYTSSRLLPPNPGYDYFDLTDNLIYDIAAAAETSKTDVLHRLEQALHNGNEEMLHFPDSILTLNSLASQLKPEDDIVYIEESKSLKPKPVLSSENFQREEGLPLDSQMVLQEPQAADFL</sequence>
<evidence type="ECO:0000313" key="3">
    <source>
        <dbReference type="EMBL" id="PVD37274.1"/>
    </source>
</evidence>
<reference evidence="3 4" key="1">
    <citation type="submission" date="2018-04" db="EMBL/GenBank/DDBJ databases">
        <title>The genome of golden apple snail Pomacea canaliculata provides insight into stress tolerance and invasive adaptation.</title>
        <authorList>
            <person name="Liu C."/>
            <person name="Liu B."/>
            <person name="Ren Y."/>
            <person name="Zhang Y."/>
            <person name="Wang H."/>
            <person name="Li S."/>
            <person name="Jiang F."/>
            <person name="Yin L."/>
            <person name="Zhang G."/>
            <person name="Qian W."/>
            <person name="Fan W."/>
        </authorList>
    </citation>
    <scope>NUCLEOTIDE SEQUENCE [LARGE SCALE GENOMIC DNA]</scope>
    <source>
        <strain evidence="3">SZHN2017</strain>
        <tissue evidence="3">Muscle</tissue>
    </source>
</reference>
<name>A0A2T7PV20_POMCA</name>
<dbReference type="OrthoDB" id="6162715at2759"/>
<evidence type="ECO:0000313" key="4">
    <source>
        <dbReference type="Proteomes" id="UP000245119"/>
    </source>
</evidence>
<evidence type="ECO:0000256" key="1">
    <source>
        <dbReference type="SAM" id="Coils"/>
    </source>
</evidence>
<keyword evidence="2" id="KW-0732">Signal</keyword>
<feature type="signal peptide" evidence="2">
    <location>
        <begin position="1"/>
        <end position="21"/>
    </location>
</feature>
<evidence type="ECO:0000256" key="2">
    <source>
        <dbReference type="SAM" id="SignalP"/>
    </source>
</evidence>
<dbReference type="STRING" id="400727.A0A2T7PV20"/>
<comment type="caution">
    <text evidence="3">The sequence shown here is derived from an EMBL/GenBank/DDBJ whole genome shotgun (WGS) entry which is preliminary data.</text>
</comment>
<organism evidence="3 4">
    <name type="scientific">Pomacea canaliculata</name>
    <name type="common">Golden apple snail</name>
    <dbReference type="NCBI Taxonomy" id="400727"/>
    <lineage>
        <taxon>Eukaryota</taxon>
        <taxon>Metazoa</taxon>
        <taxon>Spiralia</taxon>
        <taxon>Lophotrochozoa</taxon>
        <taxon>Mollusca</taxon>
        <taxon>Gastropoda</taxon>
        <taxon>Caenogastropoda</taxon>
        <taxon>Architaenioglossa</taxon>
        <taxon>Ampullarioidea</taxon>
        <taxon>Ampullariidae</taxon>
        <taxon>Pomacea</taxon>
    </lineage>
</organism>
<proteinExistence type="predicted"/>
<keyword evidence="1" id="KW-0175">Coiled coil</keyword>
<dbReference type="Proteomes" id="UP000245119">
    <property type="component" value="Linkage Group LG2"/>
</dbReference>
<feature type="chain" id="PRO_5015636945" evidence="2">
    <location>
        <begin position="22"/>
        <end position="464"/>
    </location>
</feature>
<protein>
    <submittedName>
        <fullName evidence="3">Uncharacterized protein</fullName>
    </submittedName>
</protein>
<accession>A0A2T7PV20</accession>